<gene>
    <name evidence="1" type="ORF">PR048_006752</name>
</gene>
<evidence type="ECO:0000313" key="2">
    <source>
        <dbReference type="Proteomes" id="UP001159363"/>
    </source>
</evidence>
<proteinExistence type="predicted"/>
<keyword evidence="2" id="KW-1185">Reference proteome</keyword>
<dbReference type="EMBL" id="JARBHB010000002">
    <property type="protein sequence ID" value="KAJ8894142.1"/>
    <property type="molecule type" value="Genomic_DNA"/>
</dbReference>
<dbReference type="Proteomes" id="UP001159363">
    <property type="component" value="Chromosome 2"/>
</dbReference>
<organism evidence="1 2">
    <name type="scientific">Dryococelus australis</name>
    <dbReference type="NCBI Taxonomy" id="614101"/>
    <lineage>
        <taxon>Eukaryota</taxon>
        <taxon>Metazoa</taxon>
        <taxon>Ecdysozoa</taxon>
        <taxon>Arthropoda</taxon>
        <taxon>Hexapoda</taxon>
        <taxon>Insecta</taxon>
        <taxon>Pterygota</taxon>
        <taxon>Neoptera</taxon>
        <taxon>Polyneoptera</taxon>
        <taxon>Phasmatodea</taxon>
        <taxon>Verophasmatodea</taxon>
        <taxon>Anareolatae</taxon>
        <taxon>Phasmatidae</taxon>
        <taxon>Eurycanthinae</taxon>
        <taxon>Dryococelus</taxon>
    </lineage>
</organism>
<protein>
    <submittedName>
        <fullName evidence="1">Uncharacterized protein</fullName>
    </submittedName>
</protein>
<reference evidence="1 2" key="1">
    <citation type="submission" date="2023-02" db="EMBL/GenBank/DDBJ databases">
        <title>LHISI_Scaffold_Assembly.</title>
        <authorList>
            <person name="Stuart O.P."/>
            <person name="Cleave R."/>
            <person name="Magrath M.J.L."/>
            <person name="Mikheyev A.S."/>
        </authorList>
    </citation>
    <scope>NUCLEOTIDE SEQUENCE [LARGE SCALE GENOMIC DNA]</scope>
    <source>
        <strain evidence="1">Daus_M_001</strain>
        <tissue evidence="1">Leg muscle</tissue>
    </source>
</reference>
<comment type="caution">
    <text evidence="1">The sequence shown here is derived from an EMBL/GenBank/DDBJ whole genome shotgun (WGS) entry which is preliminary data.</text>
</comment>
<name>A0ABQ9ICG3_9NEOP</name>
<accession>A0ABQ9ICG3</accession>
<sequence length="300" mass="32827">MGAVLPDRQVVRVLVSHQGELGSIPGGVLPYFHMWESCRTMFSQGSAVPPALEFRPLLERIHDVQKLCTCTRGGLRMSSHLPAEVTIKDIDTTVAIGFFLQRFFSDFHNVGGAVEKETRYSREDGRYFQSNHDHFCFPEFAAVNFGRGKNHARERDLATLKNYGRAEIRCTEGCRFPSKKYLADAVRNFPRQGTPGHVRDTDCVGGNFDVINSSSPNPCEKISALARTYGVTFCFEVEKGESNGVGSSPLSHHGGAAFGQLPGGVGPDIRLKKKERVSLVTCGFSRASTVSPGLVQSLAG</sequence>
<evidence type="ECO:0000313" key="1">
    <source>
        <dbReference type="EMBL" id="KAJ8894142.1"/>
    </source>
</evidence>